<keyword evidence="2" id="KW-1185">Reference proteome</keyword>
<gene>
    <name evidence="1" type="ORF">SKAU_G00140400</name>
</gene>
<reference evidence="1" key="1">
    <citation type="journal article" date="2023" name="Science">
        <title>Genome structures resolve the early diversification of teleost fishes.</title>
        <authorList>
            <person name="Parey E."/>
            <person name="Louis A."/>
            <person name="Montfort J."/>
            <person name="Bouchez O."/>
            <person name="Roques C."/>
            <person name="Iampietro C."/>
            <person name="Lluch J."/>
            <person name="Castinel A."/>
            <person name="Donnadieu C."/>
            <person name="Desvignes T."/>
            <person name="Floi Bucao C."/>
            <person name="Jouanno E."/>
            <person name="Wen M."/>
            <person name="Mejri S."/>
            <person name="Dirks R."/>
            <person name="Jansen H."/>
            <person name="Henkel C."/>
            <person name="Chen W.J."/>
            <person name="Zahm M."/>
            <person name="Cabau C."/>
            <person name="Klopp C."/>
            <person name="Thompson A.W."/>
            <person name="Robinson-Rechavi M."/>
            <person name="Braasch I."/>
            <person name="Lecointre G."/>
            <person name="Bobe J."/>
            <person name="Postlethwait J.H."/>
            <person name="Berthelot C."/>
            <person name="Roest Crollius H."/>
            <person name="Guiguen Y."/>
        </authorList>
    </citation>
    <scope>NUCLEOTIDE SEQUENCE</scope>
    <source>
        <strain evidence="1">WJC10195</strain>
    </source>
</reference>
<evidence type="ECO:0000313" key="2">
    <source>
        <dbReference type="Proteomes" id="UP001152622"/>
    </source>
</evidence>
<dbReference type="EMBL" id="JAINUF010000004">
    <property type="protein sequence ID" value="KAJ8365209.1"/>
    <property type="molecule type" value="Genomic_DNA"/>
</dbReference>
<proteinExistence type="predicted"/>
<evidence type="ECO:0000313" key="1">
    <source>
        <dbReference type="EMBL" id="KAJ8365209.1"/>
    </source>
</evidence>
<protein>
    <submittedName>
        <fullName evidence="1">Uncharacterized protein</fullName>
    </submittedName>
</protein>
<accession>A0A9Q1J389</accession>
<dbReference type="AlphaFoldDB" id="A0A9Q1J389"/>
<name>A0A9Q1J389_SYNKA</name>
<dbReference type="Proteomes" id="UP001152622">
    <property type="component" value="Chromosome 4"/>
</dbReference>
<comment type="caution">
    <text evidence="1">The sequence shown here is derived from an EMBL/GenBank/DDBJ whole genome shotgun (WGS) entry which is preliminary data.</text>
</comment>
<organism evidence="1 2">
    <name type="scientific">Synaphobranchus kaupii</name>
    <name type="common">Kaup's arrowtooth eel</name>
    <dbReference type="NCBI Taxonomy" id="118154"/>
    <lineage>
        <taxon>Eukaryota</taxon>
        <taxon>Metazoa</taxon>
        <taxon>Chordata</taxon>
        <taxon>Craniata</taxon>
        <taxon>Vertebrata</taxon>
        <taxon>Euteleostomi</taxon>
        <taxon>Actinopterygii</taxon>
        <taxon>Neopterygii</taxon>
        <taxon>Teleostei</taxon>
        <taxon>Anguilliformes</taxon>
        <taxon>Synaphobranchidae</taxon>
        <taxon>Synaphobranchus</taxon>
    </lineage>
</organism>
<sequence>MYPRDCVSAAMDELGCKGGSLSSGFSLLQQLGCWHLNLNCWAFGPFIVKLRSFLLRPESSLPFGGNAPQRSVGRPCGAAGGGVGGVAFVAS</sequence>